<keyword evidence="11" id="KW-1185">Reference proteome</keyword>
<evidence type="ECO:0000256" key="7">
    <source>
        <dbReference type="ARBA" id="ARBA00023303"/>
    </source>
</evidence>
<evidence type="ECO:0000256" key="6">
    <source>
        <dbReference type="ARBA" id="ARBA00023136"/>
    </source>
</evidence>
<dbReference type="SUPFAM" id="SSF81324">
    <property type="entry name" value="Voltage-gated potassium channels"/>
    <property type="match status" value="2"/>
</dbReference>
<sequence length="306" mass="35308">MNPIYKKCLTRIGWFVAYGMLAGWLLTLVEKRDEPYAVTANRLLNELKKEMKNKYNITNSSDFDRFVEKANEASQLMRKFDWTFINGCGFAFAAITTIGYGHITPQKPLGQGLTIVLCIIGLPITMLALKTAGEVLLVSLRNLTITLEKKILRRRKPENSIFKCLLMIIFWITLLMCILATVEKYVNGWTFLEGVYCWFVTLTTIGFGDYLPLQKLYRVQEKNMIWVYAVTGIFSTLPYVMALCLVSSLLNLLVEYSEEFKMQFNTFCCHMECCCCRNHKRELRTLGSTKKEDNNAELQLMNGYEK</sequence>
<dbReference type="PRINTS" id="PR01333">
    <property type="entry name" value="2POREKCHANEL"/>
</dbReference>
<evidence type="ECO:0000256" key="2">
    <source>
        <dbReference type="ARBA" id="ARBA00022448"/>
    </source>
</evidence>
<evidence type="ECO:0000256" key="5">
    <source>
        <dbReference type="ARBA" id="ARBA00023065"/>
    </source>
</evidence>
<keyword evidence="5 8" id="KW-0406">Ion transport</keyword>
<feature type="transmembrane region" description="Helical" evidence="9">
    <location>
        <begin position="82"/>
        <end position="101"/>
    </location>
</feature>
<dbReference type="GeneID" id="116290715"/>
<keyword evidence="6 9" id="KW-0472">Membrane</keyword>
<evidence type="ECO:0000256" key="3">
    <source>
        <dbReference type="ARBA" id="ARBA00022692"/>
    </source>
</evidence>
<dbReference type="PANTHER" id="PTHR11003">
    <property type="entry name" value="POTASSIUM CHANNEL, SUBFAMILY K"/>
    <property type="match status" value="1"/>
</dbReference>
<evidence type="ECO:0000313" key="11">
    <source>
        <dbReference type="Proteomes" id="UP000515163"/>
    </source>
</evidence>
<dbReference type="PANTHER" id="PTHR11003:SF345">
    <property type="entry name" value="TWIK FAMILY OF POTASSIUM CHANNELS PROTEIN 18"/>
    <property type="match status" value="1"/>
</dbReference>
<feature type="transmembrane region" description="Helical" evidence="9">
    <location>
        <begin position="188"/>
        <end position="213"/>
    </location>
</feature>
<evidence type="ECO:0000256" key="4">
    <source>
        <dbReference type="ARBA" id="ARBA00022989"/>
    </source>
</evidence>
<dbReference type="AlphaFoldDB" id="A0A6P8HM08"/>
<feature type="transmembrane region" description="Helical" evidence="9">
    <location>
        <begin position="113"/>
        <end position="140"/>
    </location>
</feature>
<evidence type="ECO:0000256" key="9">
    <source>
        <dbReference type="SAM" id="Phobius"/>
    </source>
</evidence>
<feature type="domain" description="Potassium channel" evidence="10">
    <location>
        <begin position="167"/>
        <end position="239"/>
    </location>
</feature>
<organism evidence="11 12">
    <name type="scientific">Actinia tenebrosa</name>
    <name type="common">Australian red waratah sea anemone</name>
    <dbReference type="NCBI Taxonomy" id="6105"/>
    <lineage>
        <taxon>Eukaryota</taxon>
        <taxon>Metazoa</taxon>
        <taxon>Cnidaria</taxon>
        <taxon>Anthozoa</taxon>
        <taxon>Hexacorallia</taxon>
        <taxon>Actiniaria</taxon>
        <taxon>Actiniidae</taxon>
        <taxon>Actinia</taxon>
    </lineage>
</organism>
<keyword evidence="2 8" id="KW-0813">Transport</keyword>
<evidence type="ECO:0000313" key="12">
    <source>
        <dbReference type="RefSeq" id="XP_031553677.1"/>
    </source>
</evidence>
<keyword evidence="4 9" id="KW-1133">Transmembrane helix</keyword>
<comment type="subcellular location">
    <subcellularLocation>
        <location evidence="1">Membrane</location>
        <topology evidence="1">Multi-pass membrane protein</topology>
    </subcellularLocation>
</comment>
<keyword evidence="7 8" id="KW-0407">Ion channel</keyword>
<feature type="transmembrane region" description="Helical" evidence="9">
    <location>
        <begin position="161"/>
        <end position="182"/>
    </location>
</feature>
<feature type="transmembrane region" description="Helical" evidence="9">
    <location>
        <begin position="225"/>
        <end position="254"/>
    </location>
</feature>
<protein>
    <submittedName>
        <fullName evidence="12">Potassium channel subfamily K member 15-like</fullName>
    </submittedName>
</protein>
<keyword evidence="3 8" id="KW-0812">Transmembrane</keyword>
<feature type="domain" description="Potassium channel" evidence="10">
    <location>
        <begin position="80"/>
        <end position="136"/>
    </location>
</feature>
<dbReference type="GO" id="GO:0005886">
    <property type="term" value="C:plasma membrane"/>
    <property type="evidence" value="ECO:0007669"/>
    <property type="project" value="TreeGrafter"/>
</dbReference>
<dbReference type="Pfam" id="PF07885">
    <property type="entry name" value="Ion_trans_2"/>
    <property type="match status" value="2"/>
</dbReference>
<gene>
    <name evidence="12" type="primary">LOC116290715</name>
</gene>
<dbReference type="GO" id="GO:0022841">
    <property type="term" value="F:potassium ion leak channel activity"/>
    <property type="evidence" value="ECO:0007669"/>
    <property type="project" value="TreeGrafter"/>
</dbReference>
<dbReference type="RefSeq" id="XP_031553677.1">
    <property type="nucleotide sequence ID" value="XM_031697817.1"/>
</dbReference>
<evidence type="ECO:0000256" key="8">
    <source>
        <dbReference type="RuleBase" id="RU003857"/>
    </source>
</evidence>
<proteinExistence type="inferred from homology"/>
<dbReference type="OrthoDB" id="5978450at2759"/>
<dbReference type="Proteomes" id="UP000515163">
    <property type="component" value="Unplaced"/>
</dbReference>
<name>A0A6P8HM08_ACTTE</name>
<accession>A0A6P8HM08</accession>
<evidence type="ECO:0000256" key="1">
    <source>
        <dbReference type="ARBA" id="ARBA00004141"/>
    </source>
</evidence>
<dbReference type="InParanoid" id="A0A6P8HM08"/>
<dbReference type="GO" id="GO:0015271">
    <property type="term" value="F:outward rectifier potassium channel activity"/>
    <property type="evidence" value="ECO:0007669"/>
    <property type="project" value="TreeGrafter"/>
</dbReference>
<feature type="transmembrane region" description="Helical" evidence="9">
    <location>
        <begin position="12"/>
        <end position="29"/>
    </location>
</feature>
<dbReference type="InterPro" id="IPR003280">
    <property type="entry name" value="2pore_dom_K_chnl"/>
</dbReference>
<dbReference type="Gene3D" id="1.10.287.70">
    <property type="match status" value="1"/>
</dbReference>
<comment type="similarity">
    <text evidence="8">Belongs to the two pore domain potassium channel (TC 1.A.1.8) family.</text>
</comment>
<dbReference type="GO" id="GO:0030322">
    <property type="term" value="P:stabilization of membrane potential"/>
    <property type="evidence" value="ECO:0007669"/>
    <property type="project" value="TreeGrafter"/>
</dbReference>
<dbReference type="KEGG" id="aten:116290715"/>
<reference evidence="12" key="1">
    <citation type="submission" date="2025-08" db="UniProtKB">
        <authorList>
            <consortium name="RefSeq"/>
        </authorList>
    </citation>
    <scope>IDENTIFICATION</scope>
    <source>
        <tissue evidence="12">Tentacle</tissue>
    </source>
</reference>
<dbReference type="InterPro" id="IPR013099">
    <property type="entry name" value="K_chnl_dom"/>
</dbReference>
<evidence type="ECO:0000259" key="10">
    <source>
        <dbReference type="Pfam" id="PF07885"/>
    </source>
</evidence>